<organism evidence="3 4">
    <name type="scientific">Pseudocercospora musae</name>
    <dbReference type="NCBI Taxonomy" id="113226"/>
    <lineage>
        <taxon>Eukaryota</taxon>
        <taxon>Fungi</taxon>
        <taxon>Dikarya</taxon>
        <taxon>Ascomycota</taxon>
        <taxon>Pezizomycotina</taxon>
        <taxon>Dothideomycetes</taxon>
        <taxon>Dothideomycetidae</taxon>
        <taxon>Mycosphaerellales</taxon>
        <taxon>Mycosphaerellaceae</taxon>
        <taxon>Pseudocercospora</taxon>
    </lineage>
</organism>
<dbReference type="EMBL" id="LFZO01000086">
    <property type="protein sequence ID" value="KXT14288.1"/>
    <property type="molecule type" value="Genomic_DNA"/>
</dbReference>
<evidence type="ECO:0000256" key="1">
    <source>
        <dbReference type="SAM" id="MobiDB-lite"/>
    </source>
</evidence>
<feature type="compositionally biased region" description="Pro residues" evidence="1">
    <location>
        <begin position="106"/>
        <end position="127"/>
    </location>
</feature>
<dbReference type="OrthoDB" id="3649811at2759"/>
<feature type="chain" id="PRO_5007297483" description="Extracellular membrane protein CFEM domain-containing protein" evidence="2">
    <location>
        <begin position="18"/>
        <end position="211"/>
    </location>
</feature>
<dbReference type="AlphaFoldDB" id="A0A139IHT1"/>
<evidence type="ECO:0000256" key="2">
    <source>
        <dbReference type="SAM" id="SignalP"/>
    </source>
</evidence>
<keyword evidence="2" id="KW-0732">Signal</keyword>
<gene>
    <name evidence="3" type="ORF">AC579_8425</name>
</gene>
<feature type="signal peptide" evidence="2">
    <location>
        <begin position="1"/>
        <end position="17"/>
    </location>
</feature>
<accession>A0A139IHT1</accession>
<feature type="region of interest" description="Disordered" evidence="1">
    <location>
        <begin position="105"/>
        <end position="127"/>
    </location>
</feature>
<keyword evidence="4" id="KW-1185">Reference proteome</keyword>
<sequence length="211" mass="23000">MWSPLLLGTAFATIVSAAGLAKDLVVGSLCDCKGHYNCYYQGAFGCVKLQEGGGQNCVKQTTWDVYNYCSLQCGPQFYVYQKANSDDTQCVCSIYDARLSSERCFPPRPLPNTTPPPPPPPQPQPQPIPIAAQIIQGTQCGSYDLSTCQGEGAWGCVYADLSYCVDQTKNCDAACGFLGYAYQKRNSDDQRCVCSNQDLAKSFDDDDDDSH</sequence>
<comment type="caution">
    <text evidence="3">The sequence shown here is derived from an EMBL/GenBank/DDBJ whole genome shotgun (WGS) entry which is preliminary data.</text>
</comment>
<name>A0A139IHT1_9PEZI</name>
<dbReference type="Proteomes" id="UP000073492">
    <property type="component" value="Unassembled WGS sequence"/>
</dbReference>
<evidence type="ECO:0000313" key="3">
    <source>
        <dbReference type="EMBL" id="KXT14288.1"/>
    </source>
</evidence>
<reference evidence="3 4" key="1">
    <citation type="submission" date="2015-07" db="EMBL/GenBank/DDBJ databases">
        <title>Comparative genomics of the Sigatoka disease complex on banana suggests a link between parallel evolutionary changes in Pseudocercospora fijiensis and Pseudocercospora eumusae and increased virulence on the banana host.</title>
        <authorList>
            <person name="Chang T.-C."/>
            <person name="Salvucci A."/>
            <person name="Crous P.W."/>
            <person name="Stergiopoulos I."/>
        </authorList>
    </citation>
    <scope>NUCLEOTIDE SEQUENCE [LARGE SCALE GENOMIC DNA]</scope>
    <source>
        <strain evidence="3 4">CBS 116634</strain>
    </source>
</reference>
<evidence type="ECO:0008006" key="5">
    <source>
        <dbReference type="Google" id="ProtNLM"/>
    </source>
</evidence>
<evidence type="ECO:0000313" key="4">
    <source>
        <dbReference type="Proteomes" id="UP000073492"/>
    </source>
</evidence>
<protein>
    <recommendedName>
        <fullName evidence="5">Extracellular membrane protein CFEM domain-containing protein</fullName>
    </recommendedName>
</protein>
<proteinExistence type="predicted"/>